<dbReference type="InterPro" id="IPR050670">
    <property type="entry name" value="STAM"/>
</dbReference>
<feature type="compositionally biased region" description="Polar residues" evidence="1">
    <location>
        <begin position="135"/>
        <end position="144"/>
    </location>
</feature>
<dbReference type="AlphaFoldDB" id="A0A7R8ZUJ1"/>
<dbReference type="GO" id="GO:0043328">
    <property type="term" value="P:protein transport to vacuole involved in ubiquitin-dependent protein catabolic process via the multivesicular body sorting pathway"/>
    <property type="evidence" value="ECO:0007669"/>
    <property type="project" value="TreeGrafter"/>
</dbReference>
<sequence length="158" mass="17499">QGLRPDPPELEVEEESVNQMGSLINQELEKVDRKHMELMALNSKLKDALNLYHELMRTQVAYQPQPQPYYPPTSHYPSYPGYGPPTSAPYGYGPPPPQPYAYGPQDMYGQAPSSLPYGPMPPGTAPQQFPPPTHAWQQGHSVELSSPGELKQDQSGGQ</sequence>
<dbReference type="OrthoDB" id="10068368at2759"/>
<proteinExistence type="predicted"/>
<evidence type="ECO:0000256" key="1">
    <source>
        <dbReference type="SAM" id="MobiDB-lite"/>
    </source>
</evidence>
<evidence type="ECO:0000313" key="2">
    <source>
        <dbReference type="EMBL" id="CAD7232376.1"/>
    </source>
</evidence>
<feature type="compositionally biased region" description="Pro residues" evidence="1">
    <location>
        <begin position="82"/>
        <end position="99"/>
    </location>
</feature>
<reference evidence="2" key="1">
    <citation type="submission" date="2020-11" db="EMBL/GenBank/DDBJ databases">
        <authorList>
            <person name="Tran Van P."/>
        </authorList>
    </citation>
    <scope>NUCLEOTIDE SEQUENCE</scope>
</reference>
<dbReference type="EMBL" id="OB664593">
    <property type="protein sequence ID" value="CAD7232376.1"/>
    <property type="molecule type" value="Genomic_DNA"/>
</dbReference>
<dbReference type="Gene3D" id="1.20.5.1940">
    <property type="match status" value="1"/>
</dbReference>
<dbReference type="GO" id="GO:0033565">
    <property type="term" value="C:ESCRT-0 complex"/>
    <property type="evidence" value="ECO:0007669"/>
    <property type="project" value="TreeGrafter"/>
</dbReference>
<name>A0A7R8ZUJ1_9CRUS</name>
<feature type="compositionally biased region" description="Low complexity" evidence="1">
    <location>
        <begin position="72"/>
        <end position="81"/>
    </location>
</feature>
<feature type="non-terminal residue" evidence="2">
    <location>
        <position position="1"/>
    </location>
</feature>
<accession>A0A7R8ZUJ1</accession>
<feature type="compositionally biased region" description="Pro residues" evidence="1">
    <location>
        <begin position="118"/>
        <end position="133"/>
    </location>
</feature>
<feature type="region of interest" description="Disordered" evidence="1">
    <location>
        <begin position="64"/>
        <end position="158"/>
    </location>
</feature>
<gene>
    <name evidence="2" type="ORF">CTOB1V02_LOCUS10212</name>
</gene>
<dbReference type="PANTHER" id="PTHR45929:SF3">
    <property type="entry name" value="JAK PATHWAY SIGNAL TRANSDUCTION ADAPTOR MOLECULE"/>
    <property type="match status" value="1"/>
</dbReference>
<protein>
    <submittedName>
        <fullName evidence="2">Uncharacterized protein</fullName>
    </submittedName>
</protein>
<organism evidence="2">
    <name type="scientific">Cyprideis torosa</name>
    <dbReference type="NCBI Taxonomy" id="163714"/>
    <lineage>
        <taxon>Eukaryota</taxon>
        <taxon>Metazoa</taxon>
        <taxon>Ecdysozoa</taxon>
        <taxon>Arthropoda</taxon>
        <taxon>Crustacea</taxon>
        <taxon>Oligostraca</taxon>
        <taxon>Ostracoda</taxon>
        <taxon>Podocopa</taxon>
        <taxon>Podocopida</taxon>
        <taxon>Cytherocopina</taxon>
        <taxon>Cytheroidea</taxon>
        <taxon>Cytherideidae</taxon>
        <taxon>Cyprideis</taxon>
    </lineage>
</organism>
<dbReference type="PANTHER" id="PTHR45929">
    <property type="entry name" value="JAK PATHWAY SIGNAL TRANSDUCTION ADAPTOR MOLECULE"/>
    <property type="match status" value="1"/>
</dbReference>